<dbReference type="AlphaFoldDB" id="A0A833N0H4"/>
<dbReference type="Gene3D" id="3.40.50.150">
    <property type="entry name" value="Vaccinia Virus protein VP39"/>
    <property type="match status" value="1"/>
</dbReference>
<dbReference type="RefSeq" id="WP_152213713.1">
    <property type="nucleotide sequence ID" value="NZ_WFLN01000009.1"/>
</dbReference>
<reference evidence="2 3" key="1">
    <citation type="submission" date="2019-10" db="EMBL/GenBank/DDBJ databases">
        <title>New genus of Silvanigrellaceae.</title>
        <authorList>
            <person name="Pitt A."/>
            <person name="Hahn M.W."/>
        </authorList>
    </citation>
    <scope>NUCLEOTIDE SEQUENCE [LARGE SCALE GENOMIC DNA]</scope>
    <source>
        <strain evidence="2 3">33A1-SZDP</strain>
    </source>
</reference>
<keyword evidence="2" id="KW-0808">Transferase</keyword>
<sequence>MNIISHTNSKISINDLIEQKKQKIIKESNGDQSIINKKITLLEEFVSFDLGKFLLQNKGLNGYWTEYICSYPIRKKKNTLNPYEVNFLEKIPISVSTQERYQIFSSEIANYFKDGVRFASLPCGLMSEFLTLETQKAKDFKFIGIDLDDIALEQAKSISLVKGLSQFCEFYKMDAWELDFKNEFDLLSSNGLNIYEKDNDRVLHLYKSFYKALKKKGTLIISTLTPSPMESMESSWNMDKINPEDLLVQKIIFVDIIEAAFQASRSVHFTITQLMQAGFSNFRVLPDSRGMFVTIVAQKR</sequence>
<accession>A0A833N0H4</accession>
<keyword evidence="2" id="KW-0489">Methyltransferase</keyword>
<dbReference type="GO" id="GO:0032259">
    <property type="term" value="P:methylation"/>
    <property type="evidence" value="ECO:0007669"/>
    <property type="project" value="UniProtKB-KW"/>
</dbReference>
<dbReference type="SUPFAM" id="SSF53335">
    <property type="entry name" value="S-adenosyl-L-methionine-dependent methyltransferases"/>
    <property type="match status" value="1"/>
</dbReference>
<dbReference type="GO" id="GO:0008168">
    <property type="term" value="F:methyltransferase activity"/>
    <property type="evidence" value="ECO:0007669"/>
    <property type="project" value="UniProtKB-KW"/>
</dbReference>
<evidence type="ECO:0000313" key="2">
    <source>
        <dbReference type="EMBL" id="KAB8028562.1"/>
    </source>
</evidence>
<dbReference type="InterPro" id="IPR029063">
    <property type="entry name" value="SAM-dependent_MTases_sf"/>
</dbReference>
<evidence type="ECO:0000313" key="3">
    <source>
        <dbReference type="Proteomes" id="UP000442694"/>
    </source>
</evidence>
<name>A0A833N0H4_9BACT</name>
<feature type="domain" description="Methyltransferase" evidence="1">
    <location>
        <begin position="134"/>
        <end position="225"/>
    </location>
</feature>
<dbReference type="EMBL" id="WFLN01000009">
    <property type="protein sequence ID" value="KAB8028562.1"/>
    <property type="molecule type" value="Genomic_DNA"/>
</dbReference>
<comment type="caution">
    <text evidence="2">The sequence shown here is derived from an EMBL/GenBank/DDBJ whole genome shotgun (WGS) entry which is preliminary data.</text>
</comment>
<protein>
    <submittedName>
        <fullName evidence="2">Methyltransferase domain-containing protein</fullName>
    </submittedName>
</protein>
<dbReference type="CDD" id="cd02440">
    <property type="entry name" value="AdoMet_MTases"/>
    <property type="match status" value="1"/>
</dbReference>
<organism evidence="2 3">
    <name type="scientific">Fluviispira multicolorata</name>
    <dbReference type="NCBI Taxonomy" id="2654512"/>
    <lineage>
        <taxon>Bacteria</taxon>
        <taxon>Pseudomonadati</taxon>
        <taxon>Bdellovibrionota</taxon>
        <taxon>Oligoflexia</taxon>
        <taxon>Silvanigrellales</taxon>
        <taxon>Silvanigrellaceae</taxon>
        <taxon>Fluviispira</taxon>
    </lineage>
</organism>
<proteinExistence type="predicted"/>
<dbReference type="Pfam" id="PF13847">
    <property type="entry name" value="Methyltransf_31"/>
    <property type="match status" value="1"/>
</dbReference>
<dbReference type="InterPro" id="IPR025714">
    <property type="entry name" value="Methyltranfer_dom"/>
</dbReference>
<keyword evidence="3" id="KW-1185">Reference proteome</keyword>
<evidence type="ECO:0000259" key="1">
    <source>
        <dbReference type="Pfam" id="PF13847"/>
    </source>
</evidence>
<dbReference type="Proteomes" id="UP000442694">
    <property type="component" value="Unassembled WGS sequence"/>
</dbReference>
<gene>
    <name evidence="2" type="ORF">GCL57_12625</name>
</gene>